<sequence>MTDQELIAYFETAVLPEVLRINRAITQYNVKEAVERNLELMQNDPKNVHARHRLSEIKNALEHPYDGPEIPKL</sequence>
<dbReference type="RefSeq" id="WP_310098310.1">
    <property type="nucleotide sequence ID" value="NZ_JAVDUU010000003.1"/>
</dbReference>
<dbReference type="InterPro" id="IPR054238">
    <property type="entry name" value="DUF6965"/>
</dbReference>
<comment type="caution">
    <text evidence="2">The sequence shown here is derived from an EMBL/GenBank/DDBJ whole genome shotgun (WGS) entry which is preliminary data.</text>
</comment>
<dbReference type="EMBL" id="JAVDUU010000003">
    <property type="protein sequence ID" value="MDR6943657.1"/>
    <property type="molecule type" value="Genomic_DNA"/>
</dbReference>
<evidence type="ECO:0000259" key="1">
    <source>
        <dbReference type="Pfam" id="PF22292"/>
    </source>
</evidence>
<name>A0ABU1TE51_9SPHI</name>
<keyword evidence="3" id="KW-1185">Reference proteome</keyword>
<accession>A0ABU1TE51</accession>
<gene>
    <name evidence="2" type="ORF">J2W55_003510</name>
</gene>
<organism evidence="2 3">
    <name type="scientific">Mucilaginibacter pocheonensis</name>
    <dbReference type="NCBI Taxonomy" id="398050"/>
    <lineage>
        <taxon>Bacteria</taxon>
        <taxon>Pseudomonadati</taxon>
        <taxon>Bacteroidota</taxon>
        <taxon>Sphingobacteriia</taxon>
        <taxon>Sphingobacteriales</taxon>
        <taxon>Sphingobacteriaceae</taxon>
        <taxon>Mucilaginibacter</taxon>
    </lineage>
</organism>
<evidence type="ECO:0000313" key="3">
    <source>
        <dbReference type="Proteomes" id="UP001247620"/>
    </source>
</evidence>
<evidence type="ECO:0000313" key="2">
    <source>
        <dbReference type="EMBL" id="MDR6943657.1"/>
    </source>
</evidence>
<proteinExistence type="predicted"/>
<reference evidence="2 3" key="1">
    <citation type="submission" date="2023-07" db="EMBL/GenBank/DDBJ databases">
        <title>Sorghum-associated microbial communities from plants grown in Nebraska, USA.</title>
        <authorList>
            <person name="Schachtman D."/>
        </authorList>
    </citation>
    <scope>NUCLEOTIDE SEQUENCE [LARGE SCALE GENOMIC DNA]</scope>
    <source>
        <strain evidence="2 3">3262</strain>
    </source>
</reference>
<protein>
    <recommendedName>
        <fullName evidence="1">DUF6965 domain-containing protein</fullName>
    </recommendedName>
</protein>
<dbReference type="Proteomes" id="UP001247620">
    <property type="component" value="Unassembled WGS sequence"/>
</dbReference>
<dbReference type="Pfam" id="PF22292">
    <property type="entry name" value="DUF6965"/>
    <property type="match status" value="1"/>
</dbReference>
<feature type="domain" description="DUF6965" evidence="1">
    <location>
        <begin position="1"/>
        <end position="62"/>
    </location>
</feature>